<evidence type="ECO:0000313" key="7">
    <source>
        <dbReference type="Proteomes" id="UP000177103"/>
    </source>
</evidence>
<dbReference type="GO" id="GO:0009003">
    <property type="term" value="F:signal peptidase activity"/>
    <property type="evidence" value="ECO:0007669"/>
    <property type="project" value="UniProtKB-EC"/>
</dbReference>
<dbReference type="EMBL" id="MHCQ01000007">
    <property type="protein sequence ID" value="OGY24913.1"/>
    <property type="molecule type" value="Genomic_DNA"/>
</dbReference>
<dbReference type="EC" id="3.4.21.89" evidence="3"/>
<dbReference type="GO" id="GO:0004252">
    <property type="term" value="F:serine-type endopeptidase activity"/>
    <property type="evidence" value="ECO:0007669"/>
    <property type="project" value="InterPro"/>
</dbReference>
<comment type="catalytic activity">
    <reaction evidence="1">
        <text>Cleavage of hydrophobic, N-terminal signal or leader sequences from secreted and periplasmic proteins.</text>
        <dbReference type="EC" id="3.4.21.89"/>
    </reaction>
</comment>
<dbReference type="GO" id="GO:0016020">
    <property type="term" value="C:membrane"/>
    <property type="evidence" value="ECO:0007669"/>
    <property type="project" value="InterPro"/>
</dbReference>
<proteinExistence type="inferred from homology"/>
<dbReference type="InterPro" id="IPR000223">
    <property type="entry name" value="Pept_S26A_signal_pept_1"/>
</dbReference>
<sequence length="99" mass="11502">MIFKRFWPIRRFKVKGNSMKPNFWGGQYLVAFSWFKSLKIGDVVVLDGPSLSKKIVKRIAKIKNNQYFVVGDNLNKSLDSRSFGWVKKEDILGKVINSF</sequence>
<protein>
    <recommendedName>
        <fullName evidence="3">signal peptidase I</fullName>
        <ecNumber evidence="3">3.4.21.89</ecNumber>
    </recommendedName>
</protein>
<evidence type="ECO:0000259" key="5">
    <source>
        <dbReference type="Pfam" id="PF10502"/>
    </source>
</evidence>
<dbReference type="SUPFAM" id="SSF51306">
    <property type="entry name" value="LexA/Signal peptidase"/>
    <property type="match status" value="1"/>
</dbReference>
<comment type="caution">
    <text evidence="6">The sequence shown here is derived from an EMBL/GenBank/DDBJ whole genome shotgun (WGS) entry which is preliminary data.</text>
</comment>
<gene>
    <name evidence="6" type="ORF">A2Y57_01210</name>
</gene>
<dbReference type="InterPro" id="IPR036286">
    <property type="entry name" value="LexA/Signal_pep-like_sf"/>
</dbReference>
<dbReference type="CDD" id="cd06530">
    <property type="entry name" value="S26_SPase_I"/>
    <property type="match status" value="1"/>
</dbReference>
<dbReference type="PROSITE" id="PS00761">
    <property type="entry name" value="SPASE_I_3"/>
    <property type="match status" value="1"/>
</dbReference>
<accession>A0A1G1WB59</accession>
<dbReference type="GO" id="GO:0006465">
    <property type="term" value="P:signal peptide processing"/>
    <property type="evidence" value="ECO:0007669"/>
    <property type="project" value="InterPro"/>
</dbReference>
<comment type="similarity">
    <text evidence="2">Belongs to the peptidase S26 family.</text>
</comment>
<reference evidence="6 7" key="1">
    <citation type="journal article" date="2016" name="Nat. Commun.">
        <title>Thousands of microbial genomes shed light on interconnected biogeochemical processes in an aquifer system.</title>
        <authorList>
            <person name="Anantharaman K."/>
            <person name="Brown C.T."/>
            <person name="Hug L.A."/>
            <person name="Sharon I."/>
            <person name="Castelle C.J."/>
            <person name="Probst A.J."/>
            <person name="Thomas B.C."/>
            <person name="Singh A."/>
            <person name="Wilkins M.J."/>
            <person name="Karaoz U."/>
            <person name="Brodie E.L."/>
            <person name="Williams K.H."/>
            <person name="Hubbard S.S."/>
            <person name="Banfield J.F."/>
        </authorList>
    </citation>
    <scope>NUCLEOTIDE SEQUENCE [LARGE SCALE GENOMIC DNA]</scope>
</reference>
<dbReference type="Gene3D" id="2.10.109.10">
    <property type="entry name" value="Umud Fragment, subunit A"/>
    <property type="match status" value="1"/>
</dbReference>
<dbReference type="PANTHER" id="PTHR43390">
    <property type="entry name" value="SIGNAL PEPTIDASE I"/>
    <property type="match status" value="1"/>
</dbReference>
<dbReference type="Proteomes" id="UP000177103">
    <property type="component" value="Unassembled WGS sequence"/>
</dbReference>
<feature type="domain" description="Peptidase S26" evidence="5">
    <location>
        <begin position="4"/>
        <end position="60"/>
    </location>
</feature>
<organism evidence="6 7">
    <name type="scientific">Candidatus Woykebacteria bacterium RBG_13_40_7b</name>
    <dbReference type="NCBI Taxonomy" id="1802594"/>
    <lineage>
        <taxon>Bacteria</taxon>
        <taxon>Candidatus Woykeibacteriota</taxon>
    </lineage>
</organism>
<dbReference type="Pfam" id="PF10502">
    <property type="entry name" value="Peptidase_S26"/>
    <property type="match status" value="2"/>
</dbReference>
<keyword evidence="4" id="KW-0378">Hydrolase</keyword>
<dbReference type="PANTHER" id="PTHR43390:SF1">
    <property type="entry name" value="CHLOROPLAST PROCESSING PEPTIDASE"/>
    <property type="match status" value="1"/>
</dbReference>
<name>A0A1G1WB59_9BACT</name>
<evidence type="ECO:0000256" key="4">
    <source>
        <dbReference type="ARBA" id="ARBA00022801"/>
    </source>
</evidence>
<dbReference type="InterPro" id="IPR019533">
    <property type="entry name" value="Peptidase_S26"/>
</dbReference>
<dbReference type="AlphaFoldDB" id="A0A1G1WB59"/>
<evidence type="ECO:0000256" key="1">
    <source>
        <dbReference type="ARBA" id="ARBA00000677"/>
    </source>
</evidence>
<feature type="domain" description="Peptidase S26" evidence="5">
    <location>
        <begin position="61"/>
        <end position="96"/>
    </location>
</feature>
<evidence type="ECO:0000256" key="2">
    <source>
        <dbReference type="ARBA" id="ARBA00009370"/>
    </source>
</evidence>
<evidence type="ECO:0000256" key="3">
    <source>
        <dbReference type="ARBA" id="ARBA00013208"/>
    </source>
</evidence>
<evidence type="ECO:0000313" key="6">
    <source>
        <dbReference type="EMBL" id="OGY24913.1"/>
    </source>
</evidence>
<dbReference type="PRINTS" id="PR00727">
    <property type="entry name" value="LEADERPTASE"/>
</dbReference>
<dbReference type="InterPro" id="IPR019758">
    <property type="entry name" value="Pept_S26A_signal_pept_1_CS"/>
</dbReference>